<comment type="caution">
    <text evidence="1">The sequence shown here is derived from an EMBL/GenBank/DDBJ whole genome shotgun (WGS) entry which is preliminary data.</text>
</comment>
<protein>
    <submittedName>
        <fullName evidence="1">Uncharacterized protein</fullName>
    </submittedName>
</protein>
<dbReference type="AlphaFoldDB" id="M7Y400"/>
<sequence>MPNCLFLFVKRIDQALVFLGFENPSRTLMRNRNFGIDDFEIQ</sequence>
<dbReference type="EMBL" id="AMZY02000001">
    <property type="protein sequence ID" value="EMS35452.1"/>
    <property type="molecule type" value="Genomic_DNA"/>
</dbReference>
<gene>
    <name evidence="1" type="ORF">C943_00225</name>
</gene>
<dbReference type="Proteomes" id="UP000010953">
    <property type="component" value="Unassembled WGS sequence"/>
</dbReference>
<proteinExistence type="predicted"/>
<organism evidence="1 2">
    <name type="scientific">Mariniradius saccharolyticus AK6</name>
    <dbReference type="NCBI Taxonomy" id="1239962"/>
    <lineage>
        <taxon>Bacteria</taxon>
        <taxon>Pseudomonadati</taxon>
        <taxon>Bacteroidota</taxon>
        <taxon>Cytophagia</taxon>
        <taxon>Cytophagales</taxon>
        <taxon>Cyclobacteriaceae</taxon>
        <taxon>Mariniradius</taxon>
    </lineage>
</organism>
<keyword evidence="2" id="KW-1185">Reference proteome</keyword>
<reference evidence="1" key="1">
    <citation type="submission" date="2013-01" db="EMBL/GenBank/DDBJ databases">
        <title>Genome assembly of Mariniradius saccharolyticus AK6.</title>
        <authorList>
            <person name="Vaidya B."/>
            <person name="Khatri I."/>
            <person name="Tanuku N.R.S."/>
            <person name="Subramanian S."/>
            <person name="Pinnaka A."/>
        </authorList>
    </citation>
    <scope>NUCLEOTIDE SEQUENCE [LARGE SCALE GENOMIC DNA]</scope>
    <source>
        <strain evidence="1">AK6</strain>
    </source>
</reference>
<accession>M7Y400</accession>
<evidence type="ECO:0000313" key="1">
    <source>
        <dbReference type="EMBL" id="EMS35452.1"/>
    </source>
</evidence>
<name>M7Y400_9BACT</name>
<evidence type="ECO:0000313" key="2">
    <source>
        <dbReference type="Proteomes" id="UP000010953"/>
    </source>
</evidence>
<dbReference type="InParanoid" id="M7Y400"/>